<proteinExistence type="predicted"/>
<dbReference type="InterPro" id="IPR034088">
    <property type="entry name" value="Pla_a_1-like"/>
</dbReference>
<feature type="non-terminal residue" evidence="3">
    <location>
        <position position="1"/>
    </location>
</feature>
<dbReference type="GO" id="GO:0004857">
    <property type="term" value="F:enzyme inhibitor activity"/>
    <property type="evidence" value="ECO:0007669"/>
    <property type="project" value="InterPro"/>
</dbReference>
<dbReference type="InterPro" id="IPR035513">
    <property type="entry name" value="Invertase/methylesterase_inhib"/>
</dbReference>
<dbReference type="AlphaFoldDB" id="A0A371G9H7"/>
<reference evidence="3" key="1">
    <citation type="submission" date="2018-05" db="EMBL/GenBank/DDBJ databases">
        <title>Draft genome of Mucuna pruriens seed.</title>
        <authorList>
            <person name="Nnadi N.E."/>
            <person name="Vos R."/>
            <person name="Hasami M.H."/>
            <person name="Devisetty U.K."/>
            <person name="Aguiy J.C."/>
        </authorList>
    </citation>
    <scope>NUCLEOTIDE SEQUENCE [LARGE SCALE GENOMIC DNA]</scope>
    <source>
        <strain evidence="3">JCA_2017</strain>
    </source>
</reference>
<evidence type="ECO:0000313" key="3">
    <source>
        <dbReference type="EMBL" id="RDX87185.1"/>
    </source>
</evidence>
<organism evidence="3 4">
    <name type="scientific">Mucuna pruriens</name>
    <name type="common">Velvet bean</name>
    <name type="synonym">Dolichos pruriens</name>
    <dbReference type="NCBI Taxonomy" id="157652"/>
    <lineage>
        <taxon>Eukaryota</taxon>
        <taxon>Viridiplantae</taxon>
        <taxon>Streptophyta</taxon>
        <taxon>Embryophyta</taxon>
        <taxon>Tracheophyta</taxon>
        <taxon>Spermatophyta</taxon>
        <taxon>Magnoliopsida</taxon>
        <taxon>eudicotyledons</taxon>
        <taxon>Gunneridae</taxon>
        <taxon>Pentapetalae</taxon>
        <taxon>rosids</taxon>
        <taxon>fabids</taxon>
        <taxon>Fabales</taxon>
        <taxon>Fabaceae</taxon>
        <taxon>Papilionoideae</taxon>
        <taxon>50 kb inversion clade</taxon>
        <taxon>NPAAA clade</taxon>
        <taxon>indigoferoid/millettioid clade</taxon>
        <taxon>Phaseoleae</taxon>
        <taxon>Mucuna</taxon>
    </lineage>
</organism>
<dbReference type="SUPFAM" id="SSF101148">
    <property type="entry name" value="Plant invertase/pectin methylesterase inhibitor"/>
    <property type="match status" value="1"/>
</dbReference>
<dbReference type="OrthoDB" id="1094634at2759"/>
<dbReference type="Proteomes" id="UP000257109">
    <property type="component" value="Unassembled WGS sequence"/>
</dbReference>
<dbReference type="InterPro" id="IPR006501">
    <property type="entry name" value="Pectinesterase_inhib_dom"/>
</dbReference>
<dbReference type="Gene3D" id="1.20.140.40">
    <property type="entry name" value="Invertase/pectin methylesterase inhibitor family protein"/>
    <property type="match status" value="1"/>
</dbReference>
<dbReference type="EMBL" id="QJKJ01006301">
    <property type="protein sequence ID" value="RDX87185.1"/>
    <property type="molecule type" value="Genomic_DNA"/>
</dbReference>
<dbReference type="CDD" id="cd15795">
    <property type="entry name" value="PMEI-Pla_a_1_like"/>
    <property type="match status" value="1"/>
</dbReference>
<name>A0A371G9H7_MUCPR</name>
<feature type="region of interest" description="Disordered" evidence="1">
    <location>
        <begin position="1"/>
        <end position="24"/>
    </location>
</feature>
<evidence type="ECO:0000313" key="4">
    <source>
        <dbReference type="Proteomes" id="UP000257109"/>
    </source>
</evidence>
<evidence type="ECO:0000259" key="2">
    <source>
        <dbReference type="Pfam" id="PF04043"/>
    </source>
</evidence>
<feature type="domain" description="Pectinesterase inhibitor" evidence="2">
    <location>
        <begin position="68"/>
        <end position="193"/>
    </location>
</feature>
<gene>
    <name evidence="3" type="ORF">CR513_31380</name>
</gene>
<comment type="caution">
    <text evidence="3">The sequence shown here is derived from an EMBL/GenBank/DDBJ whole genome shotgun (WGS) entry which is preliminary data.</text>
</comment>
<evidence type="ECO:0000256" key="1">
    <source>
        <dbReference type="SAM" id="MobiDB-lite"/>
    </source>
</evidence>
<protein>
    <recommendedName>
        <fullName evidence="2">Pectinesterase inhibitor domain-containing protein</fullName>
    </recommendedName>
</protein>
<accession>A0A371G9H7</accession>
<dbReference type="PANTHER" id="PTHR31890:SF9">
    <property type="entry name" value="PLANT INVERTASE_PECTIN METHYLESTERASE INHIBITOR SUPERFAMILY PROTEIN"/>
    <property type="match status" value="1"/>
</dbReference>
<dbReference type="Pfam" id="PF04043">
    <property type="entry name" value="PMEI"/>
    <property type="match status" value="1"/>
</dbReference>
<sequence>MVTNTSHLKKKPIKSPQAVTKRPKEPRIQHLFLHKKKMNLSTLSHMLFILSLILISHAPWETLGASLFESLCEEARENKGRCLELVKADPNILGAKDYTKLSKFILKLSLQKGTDAQKYLKEMMRTNPSPALTECATVLYDGVVGSFKSSLGELKEDGLTANYDAKVASDGPTTCDRALAAANISNPSISKLNNDIMLLSQLAYLATNHLPVDV</sequence>
<dbReference type="STRING" id="157652.A0A371G9H7"/>
<dbReference type="PANTHER" id="PTHR31890">
    <property type="entry name" value="PLANT INVERTASE/PECTIN METHYLESTERASE INHIBITOR SUPERFAMILY PROTEIN"/>
    <property type="match status" value="1"/>
</dbReference>
<keyword evidence="4" id="KW-1185">Reference proteome</keyword>
<dbReference type="NCBIfam" id="TIGR01614">
    <property type="entry name" value="PME_inhib"/>
    <property type="match status" value="1"/>
</dbReference>